<dbReference type="EMBL" id="CAJJDP010000120">
    <property type="protein sequence ID" value="CAD8199614.1"/>
    <property type="molecule type" value="Genomic_DNA"/>
</dbReference>
<evidence type="ECO:0000256" key="1">
    <source>
        <dbReference type="SAM" id="MobiDB-lite"/>
    </source>
</evidence>
<dbReference type="Proteomes" id="UP000683925">
    <property type="component" value="Unassembled WGS sequence"/>
</dbReference>
<evidence type="ECO:0000313" key="3">
    <source>
        <dbReference type="Proteomes" id="UP000683925"/>
    </source>
</evidence>
<feature type="region of interest" description="Disordered" evidence="1">
    <location>
        <begin position="1"/>
        <end position="36"/>
    </location>
</feature>
<dbReference type="OrthoDB" id="10442970at2759"/>
<dbReference type="OMA" id="KIMLEIW"/>
<comment type="caution">
    <text evidence="2">The sequence shown here is derived from an EMBL/GenBank/DDBJ whole genome shotgun (WGS) entry which is preliminary data.</text>
</comment>
<name>A0A8S1XF50_PAROT</name>
<dbReference type="AlphaFoldDB" id="A0A8S1XF50"/>
<evidence type="ECO:0000313" key="2">
    <source>
        <dbReference type="EMBL" id="CAD8199614.1"/>
    </source>
</evidence>
<sequence length="194" mass="22465">MKFLEGRILPPTEKSDNNSKYFKAYNPNEKPSNSGVNKKTIPYESFSSKREFLYKIMIEIGNLTGPQGLIQNEADGKFDGLFLFENVESFFNKITSSTFKKNIVKALIVLSEMLKEAKKITIEDQKEFLNQIKCDIQSKDDSLQNKKKMKAKNKLVGLLQQQDQIQDQNNEEINNQINKSFKIIKKNLKEIFLK</sequence>
<keyword evidence="3" id="KW-1185">Reference proteome</keyword>
<reference evidence="2" key="1">
    <citation type="submission" date="2021-01" db="EMBL/GenBank/DDBJ databases">
        <authorList>
            <consortium name="Genoscope - CEA"/>
            <person name="William W."/>
        </authorList>
    </citation>
    <scope>NUCLEOTIDE SEQUENCE</scope>
</reference>
<accession>A0A8S1XF50</accession>
<protein>
    <submittedName>
        <fullName evidence="2">Uncharacterized protein</fullName>
    </submittedName>
</protein>
<organism evidence="2 3">
    <name type="scientific">Paramecium octaurelia</name>
    <dbReference type="NCBI Taxonomy" id="43137"/>
    <lineage>
        <taxon>Eukaryota</taxon>
        <taxon>Sar</taxon>
        <taxon>Alveolata</taxon>
        <taxon>Ciliophora</taxon>
        <taxon>Intramacronucleata</taxon>
        <taxon>Oligohymenophorea</taxon>
        <taxon>Peniculida</taxon>
        <taxon>Parameciidae</taxon>
        <taxon>Paramecium</taxon>
    </lineage>
</organism>
<proteinExistence type="predicted"/>
<gene>
    <name evidence="2" type="ORF">POCTA_138.1.T1200034</name>
</gene>